<reference evidence="7" key="1">
    <citation type="submission" date="2018-01" db="EMBL/GenBank/DDBJ databases">
        <authorList>
            <person name="Mao J.F."/>
        </authorList>
    </citation>
    <scope>NUCLEOTIDE SEQUENCE</scope>
    <source>
        <strain evidence="7">Huo1</strain>
        <tissue evidence="7">Leaf</tissue>
    </source>
</reference>
<comment type="caution">
    <text evidence="7">The sequence shown here is derived from an EMBL/GenBank/DDBJ whole genome shotgun (WGS) entry which is preliminary data.</text>
</comment>
<evidence type="ECO:0000313" key="7">
    <source>
        <dbReference type="EMBL" id="KAG6416802.1"/>
    </source>
</evidence>
<evidence type="ECO:0000313" key="8">
    <source>
        <dbReference type="Proteomes" id="UP000298416"/>
    </source>
</evidence>
<feature type="domain" description="MADS-box" evidence="6">
    <location>
        <begin position="10"/>
        <end position="70"/>
    </location>
</feature>
<accession>A0A8X8ZTR8</accession>
<evidence type="ECO:0000256" key="3">
    <source>
        <dbReference type="ARBA" id="ARBA00023125"/>
    </source>
</evidence>
<dbReference type="InterPro" id="IPR002100">
    <property type="entry name" value="TF_MADSbox"/>
</dbReference>
<dbReference type="Gene3D" id="3.40.1810.10">
    <property type="entry name" value="Transcription factor, MADS-box"/>
    <property type="match status" value="1"/>
</dbReference>
<keyword evidence="2" id="KW-0805">Transcription regulation</keyword>
<dbReference type="Proteomes" id="UP000298416">
    <property type="component" value="Unassembled WGS sequence"/>
</dbReference>
<dbReference type="SUPFAM" id="SSF55455">
    <property type="entry name" value="SRF-like"/>
    <property type="match status" value="1"/>
</dbReference>
<organism evidence="7">
    <name type="scientific">Salvia splendens</name>
    <name type="common">Scarlet sage</name>
    <dbReference type="NCBI Taxonomy" id="180675"/>
    <lineage>
        <taxon>Eukaryota</taxon>
        <taxon>Viridiplantae</taxon>
        <taxon>Streptophyta</taxon>
        <taxon>Embryophyta</taxon>
        <taxon>Tracheophyta</taxon>
        <taxon>Spermatophyta</taxon>
        <taxon>Magnoliopsida</taxon>
        <taxon>eudicotyledons</taxon>
        <taxon>Gunneridae</taxon>
        <taxon>Pentapetalae</taxon>
        <taxon>asterids</taxon>
        <taxon>lamiids</taxon>
        <taxon>Lamiales</taxon>
        <taxon>Lamiaceae</taxon>
        <taxon>Nepetoideae</taxon>
        <taxon>Mentheae</taxon>
        <taxon>Salviinae</taxon>
        <taxon>Salvia</taxon>
        <taxon>Salvia subgen. Calosphace</taxon>
        <taxon>core Calosphace</taxon>
    </lineage>
</organism>
<name>A0A8X8ZTR8_SALSN</name>
<dbReference type="AlphaFoldDB" id="A0A8X8ZTR8"/>
<keyword evidence="4" id="KW-0804">Transcription</keyword>
<dbReference type="OrthoDB" id="912542at2759"/>
<evidence type="ECO:0000256" key="5">
    <source>
        <dbReference type="ARBA" id="ARBA00023242"/>
    </source>
</evidence>
<evidence type="ECO:0000256" key="2">
    <source>
        <dbReference type="ARBA" id="ARBA00023015"/>
    </source>
</evidence>
<dbReference type="GO" id="GO:0005634">
    <property type="term" value="C:nucleus"/>
    <property type="evidence" value="ECO:0007669"/>
    <property type="project" value="UniProtKB-SubCell"/>
</dbReference>
<evidence type="ECO:0000259" key="6">
    <source>
        <dbReference type="PROSITE" id="PS50066"/>
    </source>
</evidence>
<dbReference type="EMBL" id="PNBA02000008">
    <property type="protein sequence ID" value="KAG6416802.1"/>
    <property type="molecule type" value="Genomic_DNA"/>
</dbReference>
<dbReference type="Pfam" id="PF00319">
    <property type="entry name" value="SRF-TF"/>
    <property type="match status" value="1"/>
</dbReference>
<comment type="subcellular location">
    <subcellularLocation>
        <location evidence="1">Nucleus</location>
    </subcellularLocation>
</comment>
<dbReference type="SMART" id="SM00432">
    <property type="entry name" value="MADS"/>
    <property type="match status" value="1"/>
</dbReference>
<dbReference type="PANTHER" id="PTHR11945">
    <property type="entry name" value="MADS BOX PROTEIN"/>
    <property type="match status" value="1"/>
</dbReference>
<protein>
    <recommendedName>
        <fullName evidence="6">MADS-box domain-containing protein</fullName>
    </recommendedName>
</protein>
<gene>
    <name evidence="7" type="ORF">SASPL_124242</name>
</gene>
<keyword evidence="8" id="KW-1185">Reference proteome</keyword>
<dbReference type="PRINTS" id="PR00404">
    <property type="entry name" value="MADSDOMAIN"/>
</dbReference>
<dbReference type="PROSITE" id="PS50066">
    <property type="entry name" value="MADS_BOX_2"/>
    <property type="match status" value="1"/>
</dbReference>
<dbReference type="GO" id="GO:0046983">
    <property type="term" value="F:protein dimerization activity"/>
    <property type="evidence" value="ECO:0007669"/>
    <property type="project" value="InterPro"/>
</dbReference>
<dbReference type="GO" id="GO:0000978">
    <property type="term" value="F:RNA polymerase II cis-regulatory region sequence-specific DNA binding"/>
    <property type="evidence" value="ECO:0007669"/>
    <property type="project" value="TreeGrafter"/>
</dbReference>
<dbReference type="PANTHER" id="PTHR11945:SF776">
    <property type="entry name" value="AGAMOUS-LIKE 50-RELATED"/>
    <property type="match status" value="1"/>
</dbReference>
<evidence type="ECO:0000256" key="4">
    <source>
        <dbReference type="ARBA" id="ARBA00023163"/>
    </source>
</evidence>
<keyword evidence="5" id="KW-0539">Nucleus</keyword>
<keyword evidence="3" id="KW-0238">DNA-binding</keyword>
<proteinExistence type="predicted"/>
<evidence type="ECO:0000256" key="1">
    <source>
        <dbReference type="ARBA" id="ARBA00004123"/>
    </source>
</evidence>
<reference evidence="7" key="2">
    <citation type="submission" date="2020-08" db="EMBL/GenBank/DDBJ databases">
        <title>Plant Genome Project.</title>
        <authorList>
            <person name="Zhang R.-G."/>
        </authorList>
    </citation>
    <scope>NUCLEOTIDE SEQUENCE</scope>
    <source>
        <strain evidence="7">Huo1</strain>
        <tissue evidence="7">Leaf</tissue>
    </source>
</reference>
<dbReference type="InterPro" id="IPR036879">
    <property type="entry name" value="TF_MADSbox_sf"/>
</dbReference>
<sequence>MENSNGKKTLGRRKIPMRKIEKKSSLQVAFTKRRGGLFRKATELSILCGAEVAILVQSPAQKLYAFGHPSVAALIDRIDPIEAAMKMLEAEKRRSTEKEIKGGDQAAFSSNQVKINDHIIPTYTLDQIWGRD</sequence>
<dbReference type="FunFam" id="3.40.1810.10:FF:000006">
    <property type="entry name" value="Agamous-like MADS-box protein AGL62"/>
    <property type="match status" value="1"/>
</dbReference>
<dbReference type="GO" id="GO:0000981">
    <property type="term" value="F:DNA-binding transcription factor activity, RNA polymerase II-specific"/>
    <property type="evidence" value="ECO:0007669"/>
    <property type="project" value="TreeGrafter"/>
</dbReference>